<reference evidence="1 2" key="2">
    <citation type="submission" date="2018-11" db="EMBL/GenBank/DDBJ databases">
        <authorList>
            <consortium name="Pathogen Informatics"/>
        </authorList>
    </citation>
    <scope>NUCLEOTIDE SEQUENCE [LARGE SCALE GENOMIC DNA]</scope>
</reference>
<dbReference type="AlphaFoldDB" id="A0A0R3TLY0"/>
<dbReference type="WBParaSite" id="HNAJ_0000828401-mRNA-1">
    <property type="protein sequence ID" value="HNAJ_0000828401-mRNA-1"/>
    <property type="gene ID" value="HNAJ_0000828401"/>
</dbReference>
<accession>A0A0R3TLY0</accession>
<proteinExistence type="predicted"/>
<reference evidence="3" key="1">
    <citation type="submission" date="2017-02" db="UniProtKB">
        <authorList>
            <consortium name="WormBaseParasite"/>
        </authorList>
    </citation>
    <scope>IDENTIFICATION</scope>
</reference>
<evidence type="ECO:0000313" key="3">
    <source>
        <dbReference type="WBParaSite" id="HNAJ_0000828401-mRNA-1"/>
    </source>
</evidence>
<sequence length="167" mass="18704">MSLKLKKLELPAHNRISFIEETFGCTPALVINVIQPIGGGFKKHRSVFEPRERERESYISLFLPARCLLIPVFPFNIHGGIIHHDVGITSSGIAEEEVVVGRCCHVTGRKRREIEKKEGLDTVLLLSLLLHTYSTTTYATTATTTVAAVTHRFLIWSPRPTQPSSQE</sequence>
<protein>
    <submittedName>
        <fullName evidence="1 3">Uncharacterized protein</fullName>
    </submittedName>
</protein>
<gene>
    <name evidence="1" type="ORF">HNAJ_LOCUS8280</name>
</gene>
<name>A0A0R3TLY0_RODNA</name>
<dbReference type="EMBL" id="UZAE01012248">
    <property type="protein sequence ID" value="VDO04181.1"/>
    <property type="molecule type" value="Genomic_DNA"/>
</dbReference>
<evidence type="ECO:0000313" key="1">
    <source>
        <dbReference type="EMBL" id="VDO04181.1"/>
    </source>
</evidence>
<evidence type="ECO:0000313" key="2">
    <source>
        <dbReference type="Proteomes" id="UP000278807"/>
    </source>
</evidence>
<dbReference type="Proteomes" id="UP000278807">
    <property type="component" value="Unassembled WGS sequence"/>
</dbReference>
<organism evidence="3">
    <name type="scientific">Rodentolepis nana</name>
    <name type="common">Dwarf tapeworm</name>
    <name type="synonym">Hymenolepis nana</name>
    <dbReference type="NCBI Taxonomy" id="102285"/>
    <lineage>
        <taxon>Eukaryota</taxon>
        <taxon>Metazoa</taxon>
        <taxon>Spiralia</taxon>
        <taxon>Lophotrochozoa</taxon>
        <taxon>Platyhelminthes</taxon>
        <taxon>Cestoda</taxon>
        <taxon>Eucestoda</taxon>
        <taxon>Cyclophyllidea</taxon>
        <taxon>Hymenolepididae</taxon>
        <taxon>Rodentolepis</taxon>
    </lineage>
</organism>
<keyword evidence="2" id="KW-1185">Reference proteome</keyword>